<protein>
    <submittedName>
        <fullName evidence="2">Uncharacterized protein</fullName>
    </submittedName>
</protein>
<sequence length="442" mass="43831">MRSAAGPPPTAFLDIDYASGAAPVLAPTSVCVRPGAGMAPSGALRQARAAALGGTLAPALLPAGVAAAALGRLTWRQQCAGAGRTHHCRNDGAASPRRAPNRLQPCRSYCGCCGGGGAATRASESRIAPRNAVWCMRKAETWPPDTRRSSLPARLCICRTLSTLTYASSVAATITVASVSSTRLRRETVAGSSSRLSPARSSATARPSSPRKRRPRGGGPPPPPPLGAEEEAAGMVEQLGLSGQAALTKRLYSCARCSVTAFSVPCAAAAAAAAAAATALDASASAPAPAAPTEPAPAGPTPAASPLAAVAAAPPRPPVAVAVAVAAARAPSAAVLAALATEEHWPTSTSNRSNWMTQVSSRSRKRSLSRCRCSVSTAVKRASSAASTAARAASAAASAAAARGEGGCGGGSWAAEGPSPCGGGGLGSARAGSFFSCFFMCL</sequence>
<evidence type="ECO:0000313" key="3">
    <source>
        <dbReference type="Proteomes" id="UP000236333"/>
    </source>
</evidence>
<evidence type="ECO:0000313" key="2">
    <source>
        <dbReference type="EMBL" id="PNH03099.1"/>
    </source>
</evidence>
<accession>A0A2J7ZS46</accession>
<keyword evidence="3" id="KW-1185">Reference proteome</keyword>
<name>A0A2J7ZS46_9CHLO</name>
<dbReference type="Proteomes" id="UP000236333">
    <property type="component" value="Unassembled WGS sequence"/>
</dbReference>
<comment type="caution">
    <text evidence="2">The sequence shown here is derived from an EMBL/GenBank/DDBJ whole genome shotgun (WGS) entry which is preliminary data.</text>
</comment>
<feature type="compositionally biased region" description="Pro residues" evidence="1">
    <location>
        <begin position="289"/>
        <end position="300"/>
    </location>
</feature>
<feature type="region of interest" description="Disordered" evidence="1">
    <location>
        <begin position="182"/>
        <end position="229"/>
    </location>
</feature>
<dbReference type="AlphaFoldDB" id="A0A2J7ZS46"/>
<gene>
    <name evidence="2" type="ORF">TSOC_010886</name>
</gene>
<dbReference type="EMBL" id="PGGS01000548">
    <property type="protein sequence ID" value="PNH03099.1"/>
    <property type="molecule type" value="Genomic_DNA"/>
</dbReference>
<organism evidence="2 3">
    <name type="scientific">Tetrabaena socialis</name>
    <dbReference type="NCBI Taxonomy" id="47790"/>
    <lineage>
        <taxon>Eukaryota</taxon>
        <taxon>Viridiplantae</taxon>
        <taxon>Chlorophyta</taxon>
        <taxon>core chlorophytes</taxon>
        <taxon>Chlorophyceae</taxon>
        <taxon>CS clade</taxon>
        <taxon>Chlamydomonadales</taxon>
        <taxon>Tetrabaenaceae</taxon>
        <taxon>Tetrabaena</taxon>
    </lineage>
</organism>
<feature type="compositionally biased region" description="Low complexity" evidence="1">
    <location>
        <begin position="190"/>
        <end position="208"/>
    </location>
</feature>
<reference evidence="2 3" key="1">
    <citation type="journal article" date="2017" name="Mol. Biol. Evol.">
        <title>The 4-celled Tetrabaena socialis nuclear genome reveals the essential components for genetic control of cell number at the origin of multicellularity in the volvocine lineage.</title>
        <authorList>
            <person name="Featherston J."/>
            <person name="Arakaki Y."/>
            <person name="Hanschen E.R."/>
            <person name="Ferris P.J."/>
            <person name="Michod R.E."/>
            <person name="Olson B.J.S.C."/>
            <person name="Nozaki H."/>
            <person name="Durand P.M."/>
        </authorList>
    </citation>
    <scope>NUCLEOTIDE SEQUENCE [LARGE SCALE GENOMIC DNA]</scope>
    <source>
        <strain evidence="2 3">NIES-571</strain>
    </source>
</reference>
<proteinExistence type="predicted"/>
<evidence type="ECO:0000256" key="1">
    <source>
        <dbReference type="SAM" id="MobiDB-lite"/>
    </source>
</evidence>
<feature type="region of interest" description="Disordered" evidence="1">
    <location>
        <begin position="286"/>
        <end position="305"/>
    </location>
</feature>